<dbReference type="EMBL" id="BLAL01000059">
    <property type="protein sequence ID" value="GES82234.1"/>
    <property type="molecule type" value="Genomic_DNA"/>
</dbReference>
<protein>
    <submittedName>
        <fullName evidence="1">Uncharacterized protein</fullName>
    </submittedName>
</protein>
<evidence type="ECO:0000313" key="1">
    <source>
        <dbReference type="EMBL" id="GES82234.1"/>
    </source>
</evidence>
<accession>A0A8H3QMN9</accession>
<sequence>MRSPNFPLARFKPIKNIRNVNQFTFTFLNCFEWFSVLLDLQSFCECTSTKAFVVLNFPVLSVIIIFHPTCEFWKPGTLSNDGKK</sequence>
<comment type="caution">
    <text evidence="1">The sequence shown here is derived from an EMBL/GenBank/DDBJ whole genome shotgun (WGS) entry which is preliminary data.</text>
</comment>
<proteinExistence type="predicted"/>
<dbReference type="AlphaFoldDB" id="A0A8H3QMN9"/>
<evidence type="ECO:0000313" key="2">
    <source>
        <dbReference type="Proteomes" id="UP000615446"/>
    </source>
</evidence>
<dbReference type="Proteomes" id="UP000615446">
    <property type="component" value="Unassembled WGS sequence"/>
</dbReference>
<name>A0A8H3QMN9_9GLOM</name>
<organism evidence="1 2">
    <name type="scientific">Rhizophagus clarus</name>
    <dbReference type="NCBI Taxonomy" id="94130"/>
    <lineage>
        <taxon>Eukaryota</taxon>
        <taxon>Fungi</taxon>
        <taxon>Fungi incertae sedis</taxon>
        <taxon>Mucoromycota</taxon>
        <taxon>Glomeromycotina</taxon>
        <taxon>Glomeromycetes</taxon>
        <taxon>Glomerales</taxon>
        <taxon>Glomeraceae</taxon>
        <taxon>Rhizophagus</taxon>
    </lineage>
</organism>
<reference evidence="1" key="1">
    <citation type="submission" date="2019-10" db="EMBL/GenBank/DDBJ databases">
        <title>Conservation and host-specific expression of non-tandemly repeated heterogenous ribosome RNA gene in arbuscular mycorrhizal fungi.</title>
        <authorList>
            <person name="Maeda T."/>
            <person name="Kobayashi Y."/>
            <person name="Nakagawa T."/>
            <person name="Ezawa T."/>
            <person name="Yamaguchi K."/>
            <person name="Bino T."/>
            <person name="Nishimoto Y."/>
            <person name="Shigenobu S."/>
            <person name="Kawaguchi M."/>
        </authorList>
    </citation>
    <scope>NUCLEOTIDE SEQUENCE</scope>
    <source>
        <strain evidence="1">HR1</strain>
    </source>
</reference>
<gene>
    <name evidence="1" type="ORF">RCL2_000945500</name>
</gene>